<keyword evidence="9" id="KW-1185">Reference proteome</keyword>
<evidence type="ECO:0000256" key="4">
    <source>
        <dbReference type="ARBA" id="ARBA00022692"/>
    </source>
</evidence>
<reference evidence="8 9" key="1">
    <citation type="submission" date="2018-12" db="EMBL/GenBank/DDBJ databases">
        <title>Croceicoccus ponticola sp. nov., a lipolytic bacterium isolated from seawater.</title>
        <authorList>
            <person name="Yoon J.-H."/>
        </authorList>
    </citation>
    <scope>NUCLEOTIDE SEQUENCE [LARGE SCALE GENOMIC DNA]</scope>
    <source>
        <strain evidence="8 9">GM-16</strain>
    </source>
</reference>
<dbReference type="InterPro" id="IPR001991">
    <property type="entry name" value="Na-dicarboxylate_symporter"/>
</dbReference>
<evidence type="ECO:0000256" key="2">
    <source>
        <dbReference type="ARBA" id="ARBA00022448"/>
    </source>
</evidence>
<feature type="transmembrane region" description="Helical" evidence="7">
    <location>
        <begin position="110"/>
        <end position="132"/>
    </location>
</feature>
<feature type="transmembrane region" description="Helical" evidence="7">
    <location>
        <begin position="35"/>
        <end position="53"/>
    </location>
</feature>
<proteinExistence type="predicted"/>
<gene>
    <name evidence="8" type="ORF">EKN06_08665</name>
</gene>
<feature type="transmembrane region" description="Helical" evidence="7">
    <location>
        <begin position="188"/>
        <end position="206"/>
    </location>
</feature>
<keyword evidence="4 7" id="KW-0812">Transmembrane</keyword>
<evidence type="ECO:0000313" key="9">
    <source>
        <dbReference type="Proteomes" id="UP000283003"/>
    </source>
</evidence>
<name>A0A437GX78_9SPHN</name>
<feature type="transmembrane region" description="Helical" evidence="7">
    <location>
        <begin position="394"/>
        <end position="415"/>
    </location>
</feature>
<evidence type="ECO:0000256" key="5">
    <source>
        <dbReference type="ARBA" id="ARBA00022989"/>
    </source>
</evidence>
<dbReference type="PRINTS" id="PR00173">
    <property type="entry name" value="EDTRNSPORT"/>
</dbReference>
<dbReference type="OrthoDB" id="9766690at2"/>
<comment type="caution">
    <text evidence="8">The sequence shown here is derived from an EMBL/GenBank/DDBJ whole genome shotgun (WGS) entry which is preliminary data.</text>
</comment>
<dbReference type="Gene3D" id="1.10.3860.10">
    <property type="entry name" value="Sodium:dicarboxylate symporter"/>
    <property type="match status" value="1"/>
</dbReference>
<dbReference type="Pfam" id="PF00375">
    <property type="entry name" value="SDF"/>
    <property type="match status" value="1"/>
</dbReference>
<dbReference type="SUPFAM" id="SSF118215">
    <property type="entry name" value="Proton glutamate symport protein"/>
    <property type="match status" value="1"/>
</dbReference>
<feature type="transmembrane region" description="Helical" evidence="7">
    <location>
        <begin position="73"/>
        <end position="98"/>
    </location>
</feature>
<dbReference type="InterPro" id="IPR036458">
    <property type="entry name" value="Na:dicarbo_symporter_sf"/>
</dbReference>
<evidence type="ECO:0000256" key="1">
    <source>
        <dbReference type="ARBA" id="ARBA00004651"/>
    </source>
</evidence>
<dbReference type="EMBL" id="RXOL01000003">
    <property type="protein sequence ID" value="RVQ67005.1"/>
    <property type="molecule type" value="Genomic_DNA"/>
</dbReference>
<feature type="transmembrane region" description="Helical" evidence="7">
    <location>
        <begin position="258"/>
        <end position="281"/>
    </location>
</feature>
<keyword evidence="6 7" id="KW-0472">Membrane</keyword>
<feature type="transmembrane region" description="Helical" evidence="7">
    <location>
        <begin position="371"/>
        <end position="388"/>
    </location>
</feature>
<dbReference type="GO" id="GO:0015293">
    <property type="term" value="F:symporter activity"/>
    <property type="evidence" value="ECO:0007669"/>
    <property type="project" value="UniProtKB-KW"/>
</dbReference>
<keyword evidence="5 7" id="KW-1133">Transmembrane helix</keyword>
<dbReference type="PANTHER" id="PTHR42865:SF7">
    <property type="entry name" value="PROTON_GLUTAMATE-ASPARTATE SYMPORTER"/>
    <property type="match status" value="1"/>
</dbReference>
<protein>
    <submittedName>
        <fullName evidence="8">Dicarboxylate/amino acid:cation symporter</fullName>
    </submittedName>
</protein>
<dbReference type="RefSeq" id="WP_127612517.1">
    <property type="nucleotide sequence ID" value="NZ_RXOL01000003.1"/>
</dbReference>
<dbReference type="AlphaFoldDB" id="A0A437GX78"/>
<dbReference type="GO" id="GO:0005886">
    <property type="term" value="C:plasma membrane"/>
    <property type="evidence" value="ECO:0007669"/>
    <property type="project" value="UniProtKB-SubCell"/>
</dbReference>
<accession>A0A437GX78</accession>
<keyword evidence="2" id="KW-0813">Transport</keyword>
<evidence type="ECO:0000313" key="8">
    <source>
        <dbReference type="EMBL" id="RVQ67005.1"/>
    </source>
</evidence>
<comment type="subcellular location">
    <subcellularLocation>
        <location evidence="1">Cell membrane</location>
        <topology evidence="1">Multi-pass membrane protein</topology>
    </subcellularLocation>
</comment>
<sequence>MIDQQQPAAAHAPVAVSVTPAADSSAHHRRLQWQILIGFIVGLVAGLVAYTFAPGAPWVDFVVTYITGPVGQIFLRLLFMLVIPLLFAALVVGIAEMGEIRSLRRVGIRTLIYTVIVSSIAVVISLAAVNILRPGDGVDRAAANDLLAQGAAGAASIVEASAESKAGVEQVLAIVPSNIVTAMSENDILAVMFFALFFGIGLLLVQTPRTAMLKSAIEGVFEVAMRLIGLVIRLAPIAIFCFMFNLSAQFGWDLLAKLAAFVGVVLLALGIQMFGVFPLLLKFLARKSPVAFFRETREASVMAFSTASSNATLPTALRVAENELRLPPRISRFVLTIGATANQNGTAMFEGVTVLFLAQFFGVELDLGQQAFVMLICILAGIGTAGVPGGSLPVIALIMGGVGVPPEGIGLILGVDRFLDMCRTTLNVVGDLVAATVISAGAGAEETEPAAGAYLAV</sequence>
<organism evidence="8 9">
    <name type="scientific">Croceicoccus ponticola</name>
    <dbReference type="NCBI Taxonomy" id="2217664"/>
    <lineage>
        <taxon>Bacteria</taxon>
        <taxon>Pseudomonadati</taxon>
        <taxon>Pseudomonadota</taxon>
        <taxon>Alphaproteobacteria</taxon>
        <taxon>Sphingomonadales</taxon>
        <taxon>Erythrobacteraceae</taxon>
        <taxon>Croceicoccus</taxon>
    </lineage>
</organism>
<evidence type="ECO:0000256" key="6">
    <source>
        <dbReference type="ARBA" id="ARBA00023136"/>
    </source>
</evidence>
<evidence type="ECO:0000256" key="7">
    <source>
        <dbReference type="SAM" id="Phobius"/>
    </source>
</evidence>
<dbReference type="Proteomes" id="UP000283003">
    <property type="component" value="Unassembled WGS sequence"/>
</dbReference>
<feature type="transmembrane region" description="Helical" evidence="7">
    <location>
        <begin position="227"/>
        <end position="246"/>
    </location>
</feature>
<keyword evidence="3" id="KW-1003">Cell membrane</keyword>
<evidence type="ECO:0000256" key="3">
    <source>
        <dbReference type="ARBA" id="ARBA00022475"/>
    </source>
</evidence>
<dbReference type="GO" id="GO:0006835">
    <property type="term" value="P:dicarboxylic acid transport"/>
    <property type="evidence" value="ECO:0007669"/>
    <property type="project" value="TreeGrafter"/>
</dbReference>
<dbReference type="PANTHER" id="PTHR42865">
    <property type="entry name" value="PROTON/GLUTAMATE-ASPARTATE SYMPORTER"/>
    <property type="match status" value="1"/>
</dbReference>